<name>A0A218MMA0_9VIRU</name>
<accession>A0A218MMA0</accession>
<reference evidence="2" key="2">
    <citation type="journal article" date="2017" name="Nat. Commun.">
        <title>Single-virus genomics reveals hidden cosmopolitan and abundant viruses.</title>
        <authorList>
            <person name="Martinez-Hernandez F."/>
            <person name="Fornas O."/>
            <person name="Lluesma Gomez M."/>
            <person name="Bolduc B."/>
            <person name="de la Cruz Pena M.J."/>
            <person name="Martinez J.M."/>
            <person name="Anton J."/>
            <person name="Gasol J.M."/>
            <person name="Rosselli R."/>
            <person name="Rodriguez-Valera F."/>
            <person name="Sullivan M.B."/>
            <person name="Acinas S.G."/>
            <person name="Martinez-Garcia M."/>
        </authorList>
    </citation>
    <scope>NUCLEOTIDE SEQUENCE</scope>
</reference>
<protein>
    <submittedName>
        <fullName evidence="2">Putative glycosyltransferase</fullName>
    </submittedName>
</protein>
<evidence type="ECO:0000259" key="1">
    <source>
        <dbReference type="Pfam" id="PF01755"/>
    </source>
</evidence>
<dbReference type="GO" id="GO:0016740">
    <property type="term" value="F:transferase activity"/>
    <property type="evidence" value="ECO:0007669"/>
    <property type="project" value="UniProtKB-KW"/>
</dbReference>
<sequence length="218" mass="25469">MKTLTDLFDYSYCINLDRRTDRWEECQQEFSKWNLSNVHRISAIDKNNIPKDFPDVYKNVPHRNLGCIGLILTNIQILKYAQEQNFSQILIMEDDVYFTPEVNNIESLISYVPEDWDLLYIGGNHNYHNKGHRAQPIPVNEKVLKLQHTFTTHCVGIKSHMYNVLLDHLSTLANPLDVIYVGIQKAYNVYGIHPSVAKQRAGFSDIENQVRDYNNWII</sequence>
<dbReference type="Pfam" id="PF01755">
    <property type="entry name" value="Glyco_transf_25"/>
    <property type="match status" value="1"/>
</dbReference>
<dbReference type="EMBL" id="KY052832">
    <property type="protein sequence ID" value="ASF00404.1"/>
    <property type="molecule type" value="Genomic_DNA"/>
</dbReference>
<organism evidence="2">
    <name type="scientific">uncultured virus</name>
    <dbReference type="NCBI Taxonomy" id="340016"/>
    <lineage>
        <taxon>Viruses</taxon>
        <taxon>environmental samples</taxon>
    </lineage>
</organism>
<keyword evidence="2" id="KW-0808">Transferase</keyword>
<feature type="domain" description="Glycosyl transferase family 25" evidence="1">
    <location>
        <begin position="11"/>
        <end position="134"/>
    </location>
</feature>
<dbReference type="InterPro" id="IPR002654">
    <property type="entry name" value="Glyco_trans_25"/>
</dbReference>
<reference evidence="2" key="1">
    <citation type="submission" date="2016-10" db="EMBL/GenBank/DDBJ databases">
        <authorList>
            <person name="Varghese N."/>
        </authorList>
    </citation>
    <scope>NUCLEOTIDE SEQUENCE</scope>
</reference>
<evidence type="ECO:0000313" key="2">
    <source>
        <dbReference type="EMBL" id="ASF00404.1"/>
    </source>
</evidence>
<proteinExistence type="predicted"/>